<accession>A0A1G1ZMS7</accession>
<feature type="domain" description="Bacterial sugar transferase" evidence="2">
    <location>
        <begin position="13"/>
        <end position="200"/>
    </location>
</feature>
<comment type="similarity">
    <text evidence="1">Belongs to the bacterial sugar transferase family.</text>
</comment>
<sequence>MLYNFIMRYKSVKRIIDILGSGFGLLLTAPLWPIIALAIKLDSRGPMLVKLDRVSDGRIIKVYKFRSMIDKAHNYKPILNHLNERRDGPFFKIKNDPRVTRVGKILRRFRLDEIPQFINVLKDDLALVGPRPHEPEEVIHYPGEHKHLLLAKAGATGLSQVNGASALPFLKELEFDSHYVKNQSLRLDAKIIAKTVSIIFFDPTAV</sequence>
<gene>
    <name evidence="3" type="ORF">A3A16_02095</name>
</gene>
<name>A0A1G1ZMS7_9BACT</name>
<dbReference type="GO" id="GO:0016780">
    <property type="term" value="F:phosphotransferase activity, for other substituted phosphate groups"/>
    <property type="evidence" value="ECO:0007669"/>
    <property type="project" value="TreeGrafter"/>
</dbReference>
<evidence type="ECO:0000256" key="1">
    <source>
        <dbReference type="ARBA" id="ARBA00006464"/>
    </source>
</evidence>
<evidence type="ECO:0000313" key="4">
    <source>
        <dbReference type="Proteomes" id="UP000177942"/>
    </source>
</evidence>
<proteinExistence type="inferred from homology"/>
<dbReference type="InterPro" id="IPR003362">
    <property type="entry name" value="Bact_transf"/>
</dbReference>
<dbReference type="EMBL" id="MHJJ01000006">
    <property type="protein sequence ID" value="OGY65835.1"/>
    <property type="molecule type" value="Genomic_DNA"/>
</dbReference>
<reference evidence="3 4" key="1">
    <citation type="journal article" date="2016" name="Nat. Commun.">
        <title>Thousands of microbial genomes shed light on interconnected biogeochemical processes in an aquifer system.</title>
        <authorList>
            <person name="Anantharaman K."/>
            <person name="Brown C.T."/>
            <person name="Hug L.A."/>
            <person name="Sharon I."/>
            <person name="Castelle C.J."/>
            <person name="Probst A.J."/>
            <person name="Thomas B.C."/>
            <person name="Singh A."/>
            <person name="Wilkins M.J."/>
            <person name="Karaoz U."/>
            <person name="Brodie E.L."/>
            <person name="Williams K.H."/>
            <person name="Hubbard S.S."/>
            <person name="Banfield J.F."/>
        </authorList>
    </citation>
    <scope>NUCLEOTIDE SEQUENCE [LARGE SCALE GENOMIC DNA]</scope>
</reference>
<dbReference type="STRING" id="1798407.A3A16_02095"/>
<protein>
    <recommendedName>
        <fullName evidence="2">Bacterial sugar transferase domain-containing protein</fullName>
    </recommendedName>
</protein>
<evidence type="ECO:0000313" key="3">
    <source>
        <dbReference type="EMBL" id="OGY65835.1"/>
    </source>
</evidence>
<comment type="caution">
    <text evidence="3">The sequence shown here is derived from an EMBL/GenBank/DDBJ whole genome shotgun (WGS) entry which is preliminary data.</text>
</comment>
<dbReference type="AlphaFoldDB" id="A0A1G1ZMS7"/>
<organism evidence="3 4">
    <name type="scientific">Candidatus Harrisonbacteria bacterium RIFCSPLOWO2_01_FULL_44_18</name>
    <dbReference type="NCBI Taxonomy" id="1798407"/>
    <lineage>
        <taxon>Bacteria</taxon>
        <taxon>Candidatus Harrisoniibacteriota</taxon>
    </lineage>
</organism>
<dbReference type="PANTHER" id="PTHR30576:SF10">
    <property type="entry name" value="SLL5057 PROTEIN"/>
    <property type="match status" value="1"/>
</dbReference>
<dbReference type="PANTHER" id="PTHR30576">
    <property type="entry name" value="COLANIC BIOSYNTHESIS UDP-GLUCOSE LIPID CARRIER TRANSFERASE"/>
    <property type="match status" value="1"/>
</dbReference>
<evidence type="ECO:0000259" key="2">
    <source>
        <dbReference type="Pfam" id="PF02397"/>
    </source>
</evidence>
<dbReference type="Pfam" id="PF02397">
    <property type="entry name" value="Bac_transf"/>
    <property type="match status" value="1"/>
</dbReference>
<dbReference type="Proteomes" id="UP000177942">
    <property type="component" value="Unassembled WGS sequence"/>
</dbReference>